<evidence type="ECO:0000313" key="2">
    <source>
        <dbReference type="EMBL" id="GAA1610851.1"/>
    </source>
</evidence>
<sequence>MSRIVKRLATTALAAAVAFIGITVLGVSPASATTACHTNTRNVSLPGKPDVKFTVQLCVSGSGTYRHAQAYFSWSGSYGLIGGTRFNMVWLDVRLERYDAEKTYASSYYTASVDAQYSGSVSIGATETGSLPSGGWTADGTLQYDVTDDGNSPYTWELYGSPVIS</sequence>
<evidence type="ECO:0008006" key="4">
    <source>
        <dbReference type="Google" id="ProtNLM"/>
    </source>
</evidence>
<evidence type="ECO:0000313" key="3">
    <source>
        <dbReference type="Proteomes" id="UP001500190"/>
    </source>
</evidence>
<reference evidence="2 3" key="1">
    <citation type="journal article" date="2019" name="Int. J. Syst. Evol. Microbiol.">
        <title>The Global Catalogue of Microorganisms (GCM) 10K type strain sequencing project: providing services to taxonomists for standard genome sequencing and annotation.</title>
        <authorList>
            <consortium name="The Broad Institute Genomics Platform"/>
            <consortium name="The Broad Institute Genome Sequencing Center for Infectious Disease"/>
            <person name="Wu L."/>
            <person name="Ma J."/>
        </authorList>
    </citation>
    <scope>NUCLEOTIDE SEQUENCE [LARGE SCALE GENOMIC DNA]</scope>
    <source>
        <strain evidence="2 3">JCM 14304</strain>
    </source>
</reference>
<proteinExistence type="predicted"/>
<keyword evidence="1" id="KW-0732">Signal</keyword>
<name>A0ABN2EM09_9ACTN</name>
<dbReference type="RefSeq" id="WP_344199817.1">
    <property type="nucleotide sequence ID" value="NZ_BAAAND010000012.1"/>
</dbReference>
<accession>A0ABN2EM09</accession>
<keyword evidence="3" id="KW-1185">Reference proteome</keyword>
<dbReference type="Proteomes" id="UP001500190">
    <property type="component" value="Unassembled WGS sequence"/>
</dbReference>
<feature type="chain" id="PRO_5045432547" description="DUF4352 domain-containing protein" evidence="1">
    <location>
        <begin position="33"/>
        <end position="165"/>
    </location>
</feature>
<evidence type="ECO:0000256" key="1">
    <source>
        <dbReference type="SAM" id="SignalP"/>
    </source>
</evidence>
<feature type="signal peptide" evidence="1">
    <location>
        <begin position="1"/>
        <end position="32"/>
    </location>
</feature>
<protein>
    <recommendedName>
        <fullName evidence="4">DUF4352 domain-containing protein</fullName>
    </recommendedName>
</protein>
<dbReference type="EMBL" id="BAAAND010000012">
    <property type="protein sequence ID" value="GAA1610851.1"/>
    <property type="molecule type" value="Genomic_DNA"/>
</dbReference>
<organism evidence="2 3">
    <name type="scientific">Kribbella karoonensis</name>
    <dbReference type="NCBI Taxonomy" id="324851"/>
    <lineage>
        <taxon>Bacteria</taxon>
        <taxon>Bacillati</taxon>
        <taxon>Actinomycetota</taxon>
        <taxon>Actinomycetes</taxon>
        <taxon>Propionibacteriales</taxon>
        <taxon>Kribbellaceae</taxon>
        <taxon>Kribbella</taxon>
    </lineage>
</organism>
<comment type="caution">
    <text evidence="2">The sequence shown here is derived from an EMBL/GenBank/DDBJ whole genome shotgun (WGS) entry which is preliminary data.</text>
</comment>
<gene>
    <name evidence="2" type="ORF">GCM10009742_71890</name>
</gene>